<dbReference type="InterPro" id="IPR001199">
    <property type="entry name" value="Cyt_B5-like_heme/steroid-bd"/>
</dbReference>
<evidence type="ECO:0000256" key="9">
    <source>
        <dbReference type="ARBA" id="ARBA00023004"/>
    </source>
</evidence>
<evidence type="ECO:0000256" key="8">
    <source>
        <dbReference type="ARBA" id="ARBA00023002"/>
    </source>
</evidence>
<dbReference type="InterPro" id="IPR015876">
    <property type="entry name" value="Acyl-CoA_DS"/>
</dbReference>
<evidence type="ECO:0000256" key="5">
    <source>
        <dbReference type="ARBA" id="ARBA00022723"/>
    </source>
</evidence>
<dbReference type="OrthoDB" id="10260134at2759"/>
<dbReference type="InterPro" id="IPR001522">
    <property type="entry name" value="FADS-1_CS"/>
</dbReference>
<keyword evidence="12 13" id="KW-0275">Fatty acid biosynthesis</keyword>
<comment type="catalytic activity">
    <reaction evidence="13">
        <text>octadecanoyl-CoA + 2 Fe(II)-[cytochrome b5] + O2 + 2 H(+) = (9Z)-octadecenoyl-CoA + 2 Fe(III)-[cytochrome b5] + 2 H2O</text>
        <dbReference type="Rhea" id="RHEA:19721"/>
        <dbReference type="Rhea" id="RHEA-COMP:10438"/>
        <dbReference type="Rhea" id="RHEA-COMP:10439"/>
        <dbReference type="ChEBI" id="CHEBI:15377"/>
        <dbReference type="ChEBI" id="CHEBI:15378"/>
        <dbReference type="ChEBI" id="CHEBI:15379"/>
        <dbReference type="ChEBI" id="CHEBI:29033"/>
        <dbReference type="ChEBI" id="CHEBI:29034"/>
        <dbReference type="ChEBI" id="CHEBI:57387"/>
        <dbReference type="ChEBI" id="CHEBI:57394"/>
        <dbReference type="EC" id="1.14.19.1"/>
    </reaction>
</comment>
<evidence type="ECO:0000256" key="2">
    <source>
        <dbReference type="ARBA" id="ARBA00009295"/>
    </source>
</evidence>
<accession>A0A137P3B4</accession>
<dbReference type="SUPFAM" id="SSF55856">
    <property type="entry name" value="Cytochrome b5-like heme/steroid binding domain"/>
    <property type="match status" value="1"/>
</dbReference>
<keyword evidence="8 13" id="KW-0560">Oxidoreductase</keyword>
<dbReference type="PANTHER" id="PTHR11351">
    <property type="entry name" value="ACYL-COA DESATURASE"/>
    <property type="match status" value="1"/>
</dbReference>
<dbReference type="PRINTS" id="PR00363">
    <property type="entry name" value="CYTOCHROMEB5"/>
</dbReference>
<keyword evidence="13" id="KW-0349">Heme</keyword>
<feature type="transmembrane region" description="Helical" evidence="14">
    <location>
        <begin position="168"/>
        <end position="188"/>
    </location>
</feature>
<dbReference type="InterPro" id="IPR005804">
    <property type="entry name" value="FA_desaturase_dom"/>
</dbReference>
<evidence type="ECO:0000259" key="15">
    <source>
        <dbReference type="PROSITE" id="PS50255"/>
    </source>
</evidence>
<keyword evidence="11 14" id="KW-0472">Membrane</keyword>
<evidence type="ECO:0000256" key="13">
    <source>
        <dbReference type="PIRNR" id="PIRNR000345"/>
    </source>
</evidence>
<dbReference type="PRINTS" id="PR00075">
    <property type="entry name" value="FACDDSATRASE"/>
</dbReference>
<sequence>MSNTLSRSEREGKTPFNELPFYKQINWVHAVLLLGEPFISLYAILYVPLTRPTLIWAIIWYYATGIGITGGYHRLFAHRAYKAPFITRLYYALTGAGAVEGSILWWSKDHRVHHRYTDTMKDPYSAQRGLWWSHLGWMIFKKDRDLIGNAEVDDLEADPIIMWQHKNFLWIAIFMSLVFPTLVASLWGDAFGGYFYAGVIRMMFVHHATFCVNSLAHWLGESTFDDKHTPRDHIITALVTMGEGYHNFHHQFPQDYRNAIKFWQYDPTKWFITILSFFGLAYDLKVFPENEVRKGVINMKQKKLDDEKKTINWGTPLDELPLYSMEEFLNEVKVNSKQWIIVDDVIHDVTDFFDEHPGGRKYLKLGVGRDATEMFHGKVYDHSNAANNLLSQMRVGRLETPNKHHHD</sequence>
<dbReference type="PROSITE" id="PS00476">
    <property type="entry name" value="FATTY_ACID_DESATUR_1"/>
    <property type="match status" value="1"/>
</dbReference>
<dbReference type="SMART" id="SM01117">
    <property type="entry name" value="Cyt-b5"/>
    <property type="match status" value="1"/>
</dbReference>
<dbReference type="PIRSF" id="PIRSF000345">
    <property type="entry name" value="OLE1"/>
    <property type="match status" value="1"/>
</dbReference>
<evidence type="ECO:0000313" key="16">
    <source>
        <dbReference type="EMBL" id="KXN69513.1"/>
    </source>
</evidence>
<dbReference type="EC" id="1.14.19.1" evidence="13"/>
<dbReference type="Pfam" id="PF00487">
    <property type="entry name" value="FA_desaturase"/>
    <property type="match status" value="1"/>
</dbReference>
<dbReference type="InterPro" id="IPR009160">
    <property type="entry name" value="Acyl-CoA_deSatase_haem/ster-bd"/>
</dbReference>
<dbReference type="GO" id="GO:0009055">
    <property type="term" value="F:electron transfer activity"/>
    <property type="evidence" value="ECO:0007669"/>
    <property type="project" value="EnsemblFungi"/>
</dbReference>
<evidence type="ECO:0000313" key="17">
    <source>
        <dbReference type="Proteomes" id="UP000070444"/>
    </source>
</evidence>
<dbReference type="Pfam" id="PF00173">
    <property type="entry name" value="Cyt-b5"/>
    <property type="match status" value="1"/>
</dbReference>
<dbReference type="CDD" id="cd03505">
    <property type="entry name" value="Delta9-FADS-like"/>
    <property type="match status" value="1"/>
</dbReference>
<protein>
    <recommendedName>
        <fullName evidence="13">Acyl-CoA desaturase</fullName>
        <ecNumber evidence="13">1.14.19.1</ecNumber>
    </recommendedName>
</protein>
<dbReference type="GO" id="GO:0005506">
    <property type="term" value="F:iron ion binding"/>
    <property type="evidence" value="ECO:0007669"/>
    <property type="project" value="TreeGrafter"/>
</dbReference>
<keyword evidence="3 13" id="KW-0444">Lipid biosynthesis</keyword>
<keyword evidence="13" id="KW-0813">Transport</keyword>
<dbReference type="GO" id="GO:0032541">
    <property type="term" value="C:cortical endoplasmic reticulum"/>
    <property type="evidence" value="ECO:0007669"/>
    <property type="project" value="EnsemblFungi"/>
</dbReference>
<dbReference type="GO" id="GO:0004768">
    <property type="term" value="F:stearoyl-CoA 9-desaturase activity"/>
    <property type="evidence" value="ECO:0007669"/>
    <property type="project" value="UniProtKB-UniRule"/>
</dbReference>
<dbReference type="OMA" id="WAHKSYN"/>
<keyword evidence="9 13" id="KW-0408">Iron</keyword>
<dbReference type="PROSITE" id="PS50255">
    <property type="entry name" value="CYTOCHROME_B5_2"/>
    <property type="match status" value="1"/>
</dbReference>
<dbReference type="InterPro" id="IPR036400">
    <property type="entry name" value="Cyt_B5-like_heme/steroid_sf"/>
</dbReference>
<evidence type="ECO:0000256" key="1">
    <source>
        <dbReference type="ARBA" id="ARBA00004141"/>
    </source>
</evidence>
<dbReference type="GO" id="GO:0006636">
    <property type="term" value="P:unsaturated fatty acid biosynthetic process"/>
    <property type="evidence" value="ECO:0007669"/>
    <property type="project" value="UniProtKB-UniRule"/>
</dbReference>
<comment type="function">
    <text evidence="13">Stearoyl-CoA desaturase that utilizes O(2) and electrons from reduced cytochrome b5 to introduce the first double bond into saturated fatty acyl-CoA substrates.</text>
</comment>
<evidence type="ECO:0000256" key="11">
    <source>
        <dbReference type="ARBA" id="ARBA00023136"/>
    </source>
</evidence>
<keyword evidence="13" id="KW-0249">Electron transport</keyword>
<evidence type="ECO:0000256" key="4">
    <source>
        <dbReference type="ARBA" id="ARBA00022692"/>
    </source>
</evidence>
<feature type="transmembrane region" description="Helical" evidence="14">
    <location>
        <begin position="27"/>
        <end position="47"/>
    </location>
</feature>
<feature type="transmembrane region" description="Helical" evidence="14">
    <location>
        <begin position="85"/>
        <end position="106"/>
    </location>
</feature>
<dbReference type="PANTHER" id="PTHR11351:SF31">
    <property type="entry name" value="DESATURASE 1, ISOFORM A-RELATED"/>
    <property type="match status" value="1"/>
</dbReference>
<evidence type="ECO:0000256" key="6">
    <source>
        <dbReference type="ARBA" id="ARBA00022832"/>
    </source>
</evidence>
<evidence type="ECO:0000256" key="7">
    <source>
        <dbReference type="ARBA" id="ARBA00022989"/>
    </source>
</evidence>
<dbReference type="AlphaFoldDB" id="A0A137P3B4"/>
<dbReference type="GO" id="GO:0005789">
    <property type="term" value="C:endoplasmic reticulum membrane"/>
    <property type="evidence" value="ECO:0007669"/>
    <property type="project" value="EnsemblFungi"/>
</dbReference>
<organism evidence="16 17">
    <name type="scientific">Conidiobolus coronatus (strain ATCC 28846 / CBS 209.66 / NRRL 28638)</name>
    <name type="common">Delacroixia coronata</name>
    <dbReference type="NCBI Taxonomy" id="796925"/>
    <lineage>
        <taxon>Eukaryota</taxon>
        <taxon>Fungi</taxon>
        <taxon>Fungi incertae sedis</taxon>
        <taxon>Zoopagomycota</taxon>
        <taxon>Entomophthoromycotina</taxon>
        <taxon>Entomophthoromycetes</taxon>
        <taxon>Entomophthorales</taxon>
        <taxon>Ancylistaceae</taxon>
        <taxon>Conidiobolus</taxon>
    </lineage>
</organism>
<keyword evidence="7 14" id="KW-1133">Transmembrane helix</keyword>
<proteinExistence type="inferred from homology"/>
<evidence type="ECO:0000256" key="14">
    <source>
        <dbReference type="SAM" id="Phobius"/>
    </source>
</evidence>
<keyword evidence="4 14" id="KW-0812">Transmembrane</keyword>
<dbReference type="STRING" id="796925.A0A137P3B4"/>
<evidence type="ECO:0000256" key="10">
    <source>
        <dbReference type="ARBA" id="ARBA00023098"/>
    </source>
</evidence>
<evidence type="ECO:0000256" key="3">
    <source>
        <dbReference type="ARBA" id="ARBA00022516"/>
    </source>
</evidence>
<gene>
    <name evidence="16" type="ORF">CONCODRAFT_81962</name>
</gene>
<reference evidence="16 17" key="1">
    <citation type="journal article" date="2015" name="Genome Biol. Evol.">
        <title>Phylogenomic analyses indicate that early fungi evolved digesting cell walls of algal ancestors of land plants.</title>
        <authorList>
            <person name="Chang Y."/>
            <person name="Wang S."/>
            <person name="Sekimoto S."/>
            <person name="Aerts A.L."/>
            <person name="Choi C."/>
            <person name="Clum A."/>
            <person name="LaButti K.M."/>
            <person name="Lindquist E.A."/>
            <person name="Yee Ngan C."/>
            <person name="Ohm R.A."/>
            <person name="Salamov A.A."/>
            <person name="Grigoriev I.V."/>
            <person name="Spatafora J.W."/>
            <person name="Berbee M.L."/>
        </authorList>
    </citation>
    <scope>NUCLEOTIDE SEQUENCE [LARGE SCALE GENOMIC DNA]</scope>
    <source>
        <strain evidence="16 17">NRRL 28638</strain>
    </source>
</reference>
<dbReference type="GO" id="GO:0000001">
    <property type="term" value="P:mitochondrion inheritance"/>
    <property type="evidence" value="ECO:0007669"/>
    <property type="project" value="EnsemblFungi"/>
</dbReference>
<keyword evidence="10 13" id="KW-0443">Lipid metabolism</keyword>
<dbReference type="EMBL" id="KQ964532">
    <property type="protein sequence ID" value="KXN69513.1"/>
    <property type="molecule type" value="Genomic_DNA"/>
</dbReference>
<comment type="cofactor">
    <cofactor evidence="13">
        <name>Fe(2+)</name>
        <dbReference type="ChEBI" id="CHEBI:29033"/>
    </cofactor>
    <text evidence="13">Expected to bind 2 Fe(2+) ions per subunit.</text>
</comment>
<comment type="subcellular location">
    <subcellularLocation>
        <location evidence="1">Membrane</location>
        <topology evidence="1">Multi-pass membrane protein</topology>
    </subcellularLocation>
</comment>
<feature type="transmembrane region" description="Helical" evidence="14">
    <location>
        <begin position="54"/>
        <end position="73"/>
    </location>
</feature>
<keyword evidence="17" id="KW-1185">Reference proteome</keyword>
<dbReference type="Gene3D" id="3.10.120.10">
    <property type="entry name" value="Cytochrome b5-like heme/steroid binding domain"/>
    <property type="match status" value="1"/>
</dbReference>
<keyword evidence="5 13" id="KW-0479">Metal-binding</keyword>
<evidence type="ECO:0000256" key="12">
    <source>
        <dbReference type="ARBA" id="ARBA00023160"/>
    </source>
</evidence>
<dbReference type="GO" id="GO:0097038">
    <property type="term" value="C:perinuclear endoplasmic reticulum"/>
    <property type="evidence" value="ECO:0007669"/>
    <property type="project" value="EnsemblFungi"/>
</dbReference>
<feature type="domain" description="Cytochrome b5 heme-binding" evidence="15">
    <location>
        <begin position="320"/>
        <end position="399"/>
    </location>
</feature>
<keyword evidence="6 13" id="KW-0276">Fatty acid metabolism</keyword>
<dbReference type="Proteomes" id="UP000070444">
    <property type="component" value="Unassembled WGS sequence"/>
</dbReference>
<comment type="similarity">
    <text evidence="2 13">Belongs to the fatty acid desaturase type 1 family.</text>
</comment>
<name>A0A137P3B4_CONC2</name>